<feature type="signal peptide" evidence="1">
    <location>
        <begin position="1"/>
        <end position="19"/>
    </location>
</feature>
<accession>C1P662</accession>
<dbReference type="KEGG" id="cel:CELE_Y6G8.15"/>
<protein>
    <submittedName>
        <fullName evidence="3">Apple domain-containing protein</fullName>
    </submittedName>
</protein>
<dbReference type="WormBase" id="Y6G8.15">
    <property type="protein sequence ID" value="CE43582"/>
    <property type="gene ID" value="WBGene00189937"/>
</dbReference>
<gene>
    <name evidence="3" type="ORF">CELE_Y6G8.15</name>
    <name evidence="3 5" type="ORF">Y6G8.15</name>
</gene>
<dbReference type="PhylomeDB" id="C1P662"/>
<dbReference type="FunCoup" id="C1P662">
    <property type="interactions" value="171"/>
</dbReference>
<dbReference type="CTD" id="13217921"/>
<dbReference type="HOGENOM" id="CLU_1733126_0_0_1"/>
<dbReference type="PaxDb" id="6239-Y6G8.15"/>
<evidence type="ECO:0000313" key="3">
    <source>
        <dbReference type="EMBL" id="CAX65096.1"/>
    </source>
</evidence>
<dbReference type="STRING" id="6239.Y6G8.15.1"/>
<dbReference type="Bgee" id="WBGene00189937">
    <property type="expression patterns" value="Expressed in adult organism and 1 other cell type or tissue"/>
</dbReference>
<dbReference type="RefSeq" id="NP_001256749.1">
    <property type="nucleotide sequence ID" value="NM_001269820.1"/>
</dbReference>
<proteinExistence type="predicted"/>
<dbReference type="EMBL" id="BX284605">
    <property type="protein sequence ID" value="CAX65096.1"/>
    <property type="molecule type" value="Genomic_DNA"/>
</dbReference>
<evidence type="ECO:0000259" key="2">
    <source>
        <dbReference type="Pfam" id="PF00024"/>
    </source>
</evidence>
<evidence type="ECO:0000256" key="1">
    <source>
        <dbReference type="SAM" id="SignalP"/>
    </source>
</evidence>
<feature type="domain" description="Apple" evidence="2">
    <location>
        <begin position="41"/>
        <end position="82"/>
    </location>
</feature>
<feature type="chain" id="PRO_5002912409" evidence="1">
    <location>
        <begin position="20"/>
        <end position="151"/>
    </location>
</feature>
<evidence type="ECO:0000313" key="5">
    <source>
        <dbReference type="WormBase" id="Y6G8.15"/>
    </source>
</evidence>
<sequence>MHFFLNILAFASIGIFVNGEEWCMSQFMTGWQYADRRRPFQSGKASSVTECMNRCLNNPICLSSEFLYNNGDCHSYATFSIKTHVLVPNTYYNKPLENKWSDVKSDVAFKAPKKNGVCGPDQVQNGDTVTQPNGKKYSLYRQGWTFEMKEV</sequence>
<dbReference type="Pfam" id="PF00024">
    <property type="entry name" value="PAN_1"/>
    <property type="match status" value="1"/>
</dbReference>
<dbReference type="InterPro" id="IPR003609">
    <property type="entry name" value="Pan_app"/>
</dbReference>
<keyword evidence="1" id="KW-0732">Signal</keyword>
<keyword evidence="4" id="KW-1185">Reference proteome</keyword>
<dbReference type="PeptideAtlas" id="C1P662"/>
<organism evidence="3 4">
    <name type="scientific">Caenorhabditis elegans</name>
    <dbReference type="NCBI Taxonomy" id="6239"/>
    <lineage>
        <taxon>Eukaryota</taxon>
        <taxon>Metazoa</taxon>
        <taxon>Ecdysozoa</taxon>
        <taxon>Nematoda</taxon>
        <taxon>Chromadorea</taxon>
        <taxon>Rhabditida</taxon>
        <taxon>Rhabditina</taxon>
        <taxon>Rhabditomorpha</taxon>
        <taxon>Rhabditoidea</taxon>
        <taxon>Rhabditidae</taxon>
        <taxon>Peloderinae</taxon>
        <taxon>Caenorhabditis</taxon>
    </lineage>
</organism>
<dbReference type="AGR" id="WB:WBGene00189937"/>
<dbReference type="Proteomes" id="UP000001940">
    <property type="component" value="Chromosome V"/>
</dbReference>
<reference evidence="3 4" key="1">
    <citation type="journal article" date="1998" name="Science">
        <title>Genome sequence of the nematode C. elegans: a platform for investigating biology.</title>
        <authorList>
            <consortium name="The C. elegans sequencing consortium"/>
            <person name="Sulson J.E."/>
            <person name="Waterston R."/>
        </authorList>
    </citation>
    <scope>NUCLEOTIDE SEQUENCE [LARGE SCALE GENOMIC DNA]</scope>
    <source>
        <strain evidence="3 4">Bristol N2</strain>
    </source>
</reference>
<evidence type="ECO:0000313" key="4">
    <source>
        <dbReference type="Proteomes" id="UP000001940"/>
    </source>
</evidence>
<dbReference type="SUPFAM" id="SSF57414">
    <property type="entry name" value="Hairpin loop containing domain-like"/>
    <property type="match status" value="1"/>
</dbReference>
<dbReference type="GeneID" id="13217921"/>
<dbReference type="InParanoid" id="C1P662"/>
<dbReference type="AlphaFoldDB" id="C1P662"/>
<name>C1P662_CAEEL</name>